<dbReference type="InterPro" id="IPR017451">
    <property type="entry name" value="F-box-assoc_interact_dom"/>
</dbReference>
<reference evidence="2" key="1">
    <citation type="submission" date="2005-06" db="EMBL/GenBank/DDBJ databases">
        <authorList>
            <person name="Town C.D."/>
        </authorList>
    </citation>
    <scope>NUCLEOTIDE SEQUENCE</scope>
</reference>
<feature type="domain" description="F-box" evidence="1">
    <location>
        <begin position="18"/>
        <end position="58"/>
    </location>
</feature>
<dbReference type="Gramene" id="rna38649">
    <property type="protein sequence ID" value="RHN44520.1"/>
    <property type="gene ID" value="gene38649"/>
</dbReference>
<evidence type="ECO:0000313" key="2">
    <source>
        <dbReference type="EMBL" id="ABD33336.2"/>
    </source>
</evidence>
<dbReference type="EMBL" id="PSQE01000007">
    <property type="protein sequence ID" value="RHN44520.1"/>
    <property type="molecule type" value="Genomic_DNA"/>
</dbReference>
<accession>Q2HSF7</accession>
<keyword evidence="2" id="KW-0195">Cyclin</keyword>
<reference evidence="2" key="2">
    <citation type="submission" date="2007-03" db="EMBL/GenBank/DDBJ databases">
        <authorList>
            <consortium name="The International Medicago Genome Annotation Group"/>
        </authorList>
    </citation>
    <scope>NUCLEOTIDE SEQUENCE</scope>
</reference>
<reference evidence="3" key="3">
    <citation type="journal article" date="2018" name="Nat. Plants">
        <title>Whole-genome landscape of Medicago truncatula symbiotic genes.</title>
        <authorList>
            <person name="Pecrix Y."/>
            <person name="Gamas P."/>
            <person name="Carrere S."/>
        </authorList>
    </citation>
    <scope>NUCLEOTIDE SEQUENCE</scope>
    <source>
        <tissue evidence="3">Leaves</tissue>
    </source>
</reference>
<name>Q2HSF7_MEDTR</name>
<dbReference type="Pfam" id="PF00646">
    <property type="entry name" value="F-box"/>
    <property type="match status" value="1"/>
</dbReference>
<sequence length="401" mass="46566">MNMVKLVPARNNKVRNYIPDDLTQSILSNLSLKSLNRFRCVRKSWSTLFENPSFISLLRNNFLFNNHDYYEDTSLLLHQIVTDDEFVLYSLSGERFEIGTKIDWPNPFEENKPNFDISGSCSINGILCLINYSEPNTRAVLWNPTTQEFKVIPTSPFEFVPHMDVDILRHGFGYDCVTNDYKIIRQVMCYHKIDIDVYLLEDIDNDHFWEIYSLRSNSWRKLEYDIPINHKESGVCLDGMVHWWNQSDDIGDEDDEDDDDDEAYLLSFDLRTEEFITTLTPLEDVSFDSGYVLSDLMVLNGSIALISNYTNLGSFQIYVLGEFGVKESWFKLFIFQPLSIIVYPIGAGRKGNIFFTNEDGKLIFFSLSTMIIEEFNFVRGKFSGKTITYKESLLPIGEINE</sequence>
<dbReference type="NCBIfam" id="TIGR01640">
    <property type="entry name" value="F_box_assoc_1"/>
    <property type="match status" value="1"/>
</dbReference>
<evidence type="ECO:0000313" key="3">
    <source>
        <dbReference type="EMBL" id="RHN44520.1"/>
    </source>
</evidence>
<dbReference type="SUPFAM" id="SSF81383">
    <property type="entry name" value="F-box domain"/>
    <property type="match status" value="1"/>
</dbReference>
<evidence type="ECO:0000259" key="1">
    <source>
        <dbReference type="SMART" id="SM00256"/>
    </source>
</evidence>
<proteinExistence type="predicted"/>
<gene>
    <name evidence="2" type="ORF">MtrDRAFT_AC151523g37v2</name>
    <name evidence="3" type="ORF">MtrunA17_Chr7g0220301</name>
</gene>
<dbReference type="Proteomes" id="UP000265566">
    <property type="component" value="Chromosome 7"/>
</dbReference>
<organism evidence="2">
    <name type="scientific">Medicago truncatula</name>
    <name type="common">Barrel medic</name>
    <name type="synonym">Medicago tribuloides</name>
    <dbReference type="NCBI Taxonomy" id="3880"/>
    <lineage>
        <taxon>Eukaryota</taxon>
        <taxon>Viridiplantae</taxon>
        <taxon>Streptophyta</taxon>
        <taxon>Embryophyta</taxon>
        <taxon>Tracheophyta</taxon>
        <taxon>Spermatophyta</taxon>
        <taxon>Magnoliopsida</taxon>
        <taxon>eudicotyledons</taxon>
        <taxon>Gunneridae</taxon>
        <taxon>Pentapetalae</taxon>
        <taxon>rosids</taxon>
        <taxon>fabids</taxon>
        <taxon>Fabales</taxon>
        <taxon>Fabaceae</taxon>
        <taxon>Papilionoideae</taxon>
        <taxon>50 kb inversion clade</taxon>
        <taxon>NPAAA clade</taxon>
        <taxon>Hologalegina</taxon>
        <taxon>IRL clade</taxon>
        <taxon>Trifolieae</taxon>
        <taxon>Medicago</taxon>
    </lineage>
</organism>
<dbReference type="InterPro" id="IPR050796">
    <property type="entry name" value="SCF_F-box_component"/>
</dbReference>
<protein>
    <submittedName>
        <fullName evidence="2">Cyclin-like F-box; F-box protein interaction domain; Galactose oxidase, central</fullName>
    </submittedName>
    <submittedName>
        <fullName evidence="3">Putative F-box domain-containing protein</fullName>
    </submittedName>
</protein>
<dbReference type="AlphaFoldDB" id="Q2HSF7"/>
<dbReference type="SMART" id="SM00256">
    <property type="entry name" value="FBOX"/>
    <property type="match status" value="1"/>
</dbReference>
<dbReference type="PANTHER" id="PTHR31672">
    <property type="entry name" value="BNACNNG10540D PROTEIN"/>
    <property type="match status" value="1"/>
</dbReference>
<dbReference type="PANTHER" id="PTHR31672:SF13">
    <property type="entry name" value="F-BOX PROTEIN CPR30-LIKE"/>
    <property type="match status" value="1"/>
</dbReference>
<dbReference type="Pfam" id="PF07734">
    <property type="entry name" value="FBA_1"/>
    <property type="match status" value="1"/>
</dbReference>
<dbReference type="EMBL" id="AC151523">
    <property type="protein sequence ID" value="ABD33336.2"/>
    <property type="molecule type" value="Genomic_DNA"/>
</dbReference>
<dbReference type="InterPro" id="IPR001810">
    <property type="entry name" value="F-box_dom"/>
</dbReference>
<dbReference type="InterPro" id="IPR036047">
    <property type="entry name" value="F-box-like_dom_sf"/>
</dbReference>
<dbReference type="InterPro" id="IPR006527">
    <property type="entry name" value="F-box-assoc_dom_typ1"/>
</dbReference>